<dbReference type="RefSeq" id="WP_176964428.1">
    <property type="nucleotide sequence ID" value="NZ_CP058215.1"/>
</dbReference>
<name>A0A7D5IN37_9EURY</name>
<dbReference type="InterPro" id="IPR016490">
    <property type="entry name" value="Tscrpt_reg_HTH_AF0396-typ3"/>
</dbReference>
<dbReference type="InterPro" id="IPR036390">
    <property type="entry name" value="WH_DNA-bd_sf"/>
</dbReference>
<reference evidence="2 3" key="1">
    <citation type="submission" date="2020-06" db="EMBL/GenBank/DDBJ databases">
        <title>Methanolobus halotolerans sp. nov., isolated from a saline lake Tus in Siberia.</title>
        <authorList>
            <person name="Shen Y."/>
            <person name="Chen S.-C."/>
            <person name="Lai M.-C."/>
            <person name="Huang H.-H."/>
            <person name="Chiu H.-H."/>
            <person name="Tang S.-L."/>
            <person name="Rogozin D.Y."/>
            <person name="Degermendzhy A.G."/>
        </authorList>
    </citation>
    <scope>NUCLEOTIDE SEQUENCE [LARGE SCALE GENOMIC DNA]</scope>
    <source>
        <strain evidence="2 3">DSM 21339</strain>
    </source>
</reference>
<evidence type="ECO:0000313" key="3">
    <source>
        <dbReference type="Proteomes" id="UP000509594"/>
    </source>
</evidence>
<dbReference type="SUPFAM" id="SSF46785">
    <property type="entry name" value="Winged helix' DNA-binding domain"/>
    <property type="match status" value="1"/>
</dbReference>
<dbReference type="OrthoDB" id="11410at2157"/>
<dbReference type="InterPro" id="IPR013561">
    <property type="entry name" value="FilR1_middle_dom"/>
</dbReference>
<evidence type="ECO:0000313" key="2">
    <source>
        <dbReference type="EMBL" id="QLC49365.1"/>
    </source>
</evidence>
<keyword evidence="3" id="KW-1185">Reference proteome</keyword>
<gene>
    <name evidence="2" type="ORF">HWN40_03345</name>
</gene>
<evidence type="ECO:0000259" key="1">
    <source>
        <dbReference type="Pfam" id="PF08350"/>
    </source>
</evidence>
<accession>A0A7D5IN37</accession>
<proteinExistence type="predicted"/>
<dbReference type="KEGG" id="mzi:HWN40_03345"/>
<feature type="domain" description="Methanogenesis regulatory protein FilR1 middle" evidence="1">
    <location>
        <begin position="153"/>
        <end position="233"/>
    </location>
</feature>
<feature type="domain" description="Methanogenesis regulatory protein FilR1 middle" evidence="1">
    <location>
        <begin position="84"/>
        <end position="147"/>
    </location>
</feature>
<dbReference type="EMBL" id="CP058215">
    <property type="protein sequence ID" value="QLC49365.1"/>
    <property type="molecule type" value="Genomic_DNA"/>
</dbReference>
<dbReference type="PIRSF" id="PIRSF006692">
    <property type="entry name" value="TF_HTH_AF0396_prd"/>
    <property type="match status" value="1"/>
</dbReference>
<dbReference type="AlphaFoldDB" id="A0A7D5IN37"/>
<protein>
    <submittedName>
        <fullName evidence="2">Winged helix-turn-helix domain-containing protein</fullName>
    </submittedName>
</protein>
<sequence length="239" mass="27394">MIPQLKKLLEWNLLSYNKDSYALTPTGEAIVDNMEKLLMSLDVHENNMDYWIDHDLSPIPKELLYRIGELGECEVLEPNLPSIFEQQEEMLKRINGSSHISTFISIYHPSYLLPYSSFLDQGVDVSVIMTDQVYNIFKDDTHSQIDGPFSENSLSQSLKKEYEKEIGILLNGGNSDISIYKDRTKPVSITVSDQCMSFSLLDKNGRCTNRIILSSEPTAIKWGEELFNYYKSRSEILSD</sequence>
<dbReference type="Pfam" id="PF08350">
    <property type="entry name" value="FilR1_middle"/>
    <property type="match status" value="2"/>
</dbReference>
<dbReference type="GeneID" id="55820678"/>
<organism evidence="2 3">
    <name type="scientific">Methanolobus zinderi</name>
    <dbReference type="NCBI Taxonomy" id="536044"/>
    <lineage>
        <taxon>Archaea</taxon>
        <taxon>Methanobacteriati</taxon>
        <taxon>Methanobacteriota</taxon>
        <taxon>Stenosarchaea group</taxon>
        <taxon>Methanomicrobia</taxon>
        <taxon>Methanosarcinales</taxon>
        <taxon>Methanosarcinaceae</taxon>
        <taxon>Methanolobus</taxon>
    </lineage>
</organism>
<dbReference type="Proteomes" id="UP000509594">
    <property type="component" value="Chromosome"/>
</dbReference>